<proteinExistence type="predicted"/>
<protein>
    <submittedName>
        <fullName evidence="1">Uncharacterized protein</fullName>
    </submittedName>
</protein>
<comment type="caution">
    <text evidence="1">The sequence shown here is derived from an EMBL/GenBank/DDBJ whole genome shotgun (WGS) entry which is preliminary data.</text>
</comment>
<accession>A0ACB8FBM5</accession>
<name>A0ACB8FBM5_9SAUR</name>
<keyword evidence="2" id="KW-1185">Reference proteome</keyword>
<evidence type="ECO:0000313" key="2">
    <source>
        <dbReference type="Proteomes" id="UP000827872"/>
    </source>
</evidence>
<organism evidence="1 2">
    <name type="scientific">Sphaerodactylus townsendi</name>
    <dbReference type="NCBI Taxonomy" id="933632"/>
    <lineage>
        <taxon>Eukaryota</taxon>
        <taxon>Metazoa</taxon>
        <taxon>Chordata</taxon>
        <taxon>Craniata</taxon>
        <taxon>Vertebrata</taxon>
        <taxon>Euteleostomi</taxon>
        <taxon>Lepidosauria</taxon>
        <taxon>Squamata</taxon>
        <taxon>Bifurcata</taxon>
        <taxon>Gekkota</taxon>
        <taxon>Sphaerodactylidae</taxon>
        <taxon>Sphaerodactylus</taxon>
    </lineage>
</organism>
<dbReference type="Proteomes" id="UP000827872">
    <property type="component" value="Linkage Group LG08"/>
</dbReference>
<sequence>MKMSREAISLCALNKTLNRVETKLQCIQAQFTMLDTSMQKLSESSELQSTTLKNQMEENEMWASLVEDRYTSVEVNLFYSYICETIHYVHSQVLEKLPDLKGALPTLSSILRKKGKNQSIRIAWESVLERLGLHEGNVEALCAFFILHSYDACYYPVKQRQNYSTDISSVITKVVKNQLFRHSLLSAVRLVEDGKAWGGFQD</sequence>
<gene>
    <name evidence="1" type="ORF">K3G42_021519</name>
</gene>
<evidence type="ECO:0000313" key="1">
    <source>
        <dbReference type="EMBL" id="KAH8002229.1"/>
    </source>
</evidence>
<reference evidence="1" key="1">
    <citation type="submission" date="2021-08" db="EMBL/GenBank/DDBJ databases">
        <title>The first chromosome-level gecko genome reveals the dynamic sex chromosomes of Neotropical dwarf geckos (Sphaerodactylidae: Sphaerodactylus).</title>
        <authorList>
            <person name="Pinto B.J."/>
            <person name="Keating S.E."/>
            <person name="Gamble T."/>
        </authorList>
    </citation>
    <scope>NUCLEOTIDE SEQUENCE</scope>
    <source>
        <strain evidence="1">TG3544</strain>
    </source>
</reference>
<dbReference type="EMBL" id="CM037621">
    <property type="protein sequence ID" value="KAH8002229.1"/>
    <property type="molecule type" value="Genomic_DNA"/>
</dbReference>